<organism evidence="5 6">
    <name type="scientific">Nonomuraea turkmeniaca</name>
    <dbReference type="NCBI Taxonomy" id="103838"/>
    <lineage>
        <taxon>Bacteria</taxon>
        <taxon>Bacillati</taxon>
        <taxon>Actinomycetota</taxon>
        <taxon>Actinomycetes</taxon>
        <taxon>Streptosporangiales</taxon>
        <taxon>Streptosporangiaceae</taxon>
        <taxon>Nonomuraea</taxon>
    </lineage>
</organism>
<dbReference type="InterPro" id="IPR000792">
    <property type="entry name" value="Tscrpt_reg_LuxR_C"/>
</dbReference>
<reference evidence="5 6" key="1">
    <citation type="submission" date="2019-05" db="EMBL/GenBank/DDBJ databases">
        <title>Draft genome sequence of Nonomuraea turkmeniaca DSM 43926.</title>
        <authorList>
            <person name="Saricaoglu S."/>
            <person name="Isik K."/>
        </authorList>
    </citation>
    <scope>NUCLEOTIDE SEQUENCE [LARGE SCALE GENOMIC DNA]</scope>
    <source>
        <strain evidence="5 6">DSM 43926</strain>
    </source>
</reference>
<dbReference type="SMART" id="SM00421">
    <property type="entry name" value="HTH_LUXR"/>
    <property type="match status" value="1"/>
</dbReference>
<sequence length="334" mass="36341">MSWFGGIIRERSAVEDLEDDGVAQALYARMHGRGESFPEASQGLQLATAEIERARDQLTRLNLLNPDTQTAVNVAAALTRTLQSSHRALDTLVEQHVRMAALAQHYLDLPRQAGGDAHVEFFPRADRERLNQRIGELAELSRHEVVGLHPPADWTRESLEAGLARTKVTVGNGARVRSLYAQISLSSPLIREYVGHWRRLGVEVRVAPVIPTRVLVYDRRTAIVQADPDDLEAGAVLISGASVVSSIAAIYDYCWMTASEPEDVPGSPDGSVLTDQQRAVLRLLATGAKDSAIARSLGVSTRTVTRLVSELTAALGASSRFQAGVRAARLGWLD</sequence>
<gene>
    <name evidence="5" type="ORF">ETD86_42575</name>
</gene>
<dbReference type="InterPro" id="IPR039420">
    <property type="entry name" value="WalR-like"/>
</dbReference>
<dbReference type="InterPro" id="IPR016032">
    <property type="entry name" value="Sig_transdc_resp-reg_C-effctor"/>
</dbReference>
<keyword evidence="6" id="KW-1185">Reference proteome</keyword>
<dbReference type="EMBL" id="VCKY01000221">
    <property type="protein sequence ID" value="TMR09688.1"/>
    <property type="molecule type" value="Genomic_DNA"/>
</dbReference>
<name>A0A5S4F0W4_9ACTN</name>
<keyword evidence="2" id="KW-0238">DNA-binding</keyword>
<evidence type="ECO:0000259" key="4">
    <source>
        <dbReference type="PROSITE" id="PS50043"/>
    </source>
</evidence>
<keyword evidence="1" id="KW-0805">Transcription regulation</keyword>
<dbReference type="SUPFAM" id="SSF46894">
    <property type="entry name" value="C-terminal effector domain of the bipartite response regulators"/>
    <property type="match status" value="1"/>
</dbReference>
<evidence type="ECO:0000313" key="5">
    <source>
        <dbReference type="EMBL" id="TMR09688.1"/>
    </source>
</evidence>
<protein>
    <submittedName>
        <fullName evidence="5">Helix-turn-helix transcriptional regulator</fullName>
    </submittedName>
</protein>
<accession>A0A5S4F0W4</accession>
<keyword evidence="3" id="KW-0804">Transcription</keyword>
<dbReference type="OrthoDB" id="3728246at2"/>
<dbReference type="PANTHER" id="PTHR43214">
    <property type="entry name" value="TWO-COMPONENT RESPONSE REGULATOR"/>
    <property type="match status" value="1"/>
</dbReference>
<dbReference type="Pfam" id="PF00196">
    <property type="entry name" value="GerE"/>
    <property type="match status" value="1"/>
</dbReference>
<dbReference type="PANTHER" id="PTHR43214:SF24">
    <property type="entry name" value="TRANSCRIPTIONAL REGULATORY PROTEIN NARL-RELATED"/>
    <property type="match status" value="1"/>
</dbReference>
<dbReference type="Proteomes" id="UP000309128">
    <property type="component" value="Unassembled WGS sequence"/>
</dbReference>
<evidence type="ECO:0000256" key="1">
    <source>
        <dbReference type="ARBA" id="ARBA00023015"/>
    </source>
</evidence>
<evidence type="ECO:0000256" key="2">
    <source>
        <dbReference type="ARBA" id="ARBA00023125"/>
    </source>
</evidence>
<dbReference type="AlphaFoldDB" id="A0A5S4F0W4"/>
<feature type="domain" description="HTH luxR-type" evidence="4">
    <location>
        <begin position="266"/>
        <end position="331"/>
    </location>
</feature>
<dbReference type="GO" id="GO:0006355">
    <property type="term" value="P:regulation of DNA-templated transcription"/>
    <property type="evidence" value="ECO:0007669"/>
    <property type="project" value="InterPro"/>
</dbReference>
<dbReference type="Gene3D" id="1.10.10.10">
    <property type="entry name" value="Winged helix-like DNA-binding domain superfamily/Winged helix DNA-binding domain"/>
    <property type="match status" value="1"/>
</dbReference>
<dbReference type="InterPro" id="IPR036388">
    <property type="entry name" value="WH-like_DNA-bd_sf"/>
</dbReference>
<evidence type="ECO:0000256" key="3">
    <source>
        <dbReference type="ARBA" id="ARBA00023163"/>
    </source>
</evidence>
<dbReference type="GO" id="GO:0003677">
    <property type="term" value="F:DNA binding"/>
    <property type="evidence" value="ECO:0007669"/>
    <property type="project" value="UniProtKB-KW"/>
</dbReference>
<comment type="caution">
    <text evidence="5">The sequence shown here is derived from an EMBL/GenBank/DDBJ whole genome shotgun (WGS) entry which is preliminary data.</text>
</comment>
<evidence type="ECO:0000313" key="6">
    <source>
        <dbReference type="Proteomes" id="UP000309128"/>
    </source>
</evidence>
<proteinExistence type="predicted"/>
<dbReference type="CDD" id="cd06170">
    <property type="entry name" value="LuxR_C_like"/>
    <property type="match status" value="1"/>
</dbReference>
<dbReference type="PROSITE" id="PS50043">
    <property type="entry name" value="HTH_LUXR_2"/>
    <property type="match status" value="1"/>
</dbReference>